<dbReference type="InterPro" id="IPR008274">
    <property type="entry name" value="AldOxase/xan_DH_MoCoBD1"/>
</dbReference>
<evidence type="ECO:0000259" key="1">
    <source>
        <dbReference type="SMART" id="SM01008"/>
    </source>
</evidence>
<dbReference type="PANTHER" id="PTHR11908:SF157">
    <property type="entry name" value="XANTHINE DEHYDROGENASE SUBUNIT D-RELATED"/>
    <property type="match status" value="1"/>
</dbReference>
<feature type="domain" description="Aldehyde oxidase/xanthine dehydrogenase a/b hammerhead" evidence="1">
    <location>
        <begin position="21"/>
        <end position="126"/>
    </location>
</feature>
<dbReference type="InterPro" id="IPR016208">
    <property type="entry name" value="Ald_Oxase/xanthine_DH-like"/>
</dbReference>
<dbReference type="EMBL" id="OJIN01000192">
    <property type="protein sequence ID" value="SPD75225.1"/>
    <property type="molecule type" value="Genomic_DNA"/>
</dbReference>
<dbReference type="Gene3D" id="3.30.365.10">
    <property type="entry name" value="Aldehyde oxidase/xanthine dehydrogenase, molybdopterin binding domain"/>
    <property type="match status" value="4"/>
</dbReference>
<sequence length="764" mass="82672">MAKNEIIGRPFARVDGRRKACGDAVYGPDIKMPGMLHAKFLASPYPHARIVHVDTEKAEKLSGVKTILTAKDVPQVCWGLMVKDTPVLAGDKARFMGEPLAVVAATKREIAEEAAELIQVEYEELKPVFDPEEALGPGAPLIHEGAEAYACAMPGLIRYGNVCGQTKISGGDPEQGWRESDLIFEDRFSTPVQHHGFIEPHAVTARFDSNGRLEIWTSTQAIFAIRMALGEIMGLPLNRIRVIGTEVGGGFGGKTDITVEHFCALLARMTGKPVKMQLTRSEMMTYTSARHGCVIHLKTGVKKDGKIVTREARLLFDTGGYAGHGPGVAALGANTILGPYRTPHFKIDSLSVYTNKMNFSFMRGPGGVQAGFACESHMDRIARELNLDPLDFRIKNLISDGDTSATGQRMEAVGIQEALNSVAKISNWKQRKKSKNRGWGLCCCQYELVGMTSSALVKLSEDGSLHLVIGAIDHGQGSSTVLAQILAQEMDIPADQIAVTVGDTDTAPYDTGTFGDRVTFNMGNAVIEAARDLKVQLFSGAAAMLESPAENLELVGQMIRDRDNPEKAISLLELAMGSYFFQGGAPMGKSTVLAPFQAYAYEKVEGNPYPATPAHTYACQVVEVSVDRDTGMVRVENIYSCHDAGRMINPLGTEGQIQGGIMMGLGYALWEEVVFDGGRVTNPNLIDYKMPFAINQPKIRIAVTETKTPNGPYGARGVGNPPVLLPAAAIANAIHDAVGVRIRELPLTPERVLFSLKREAANKK</sequence>
<protein>
    <submittedName>
        <fullName evidence="2">Putative Xanthine dehydrogenase molybdenum-binding subunit</fullName>
        <ecNumber evidence="2">1.17.1.4</ecNumber>
    </submittedName>
</protein>
<dbReference type="PANTHER" id="PTHR11908">
    <property type="entry name" value="XANTHINE DEHYDROGENASE"/>
    <property type="match status" value="1"/>
</dbReference>
<dbReference type="EC" id="1.17.1.4" evidence="2"/>
<evidence type="ECO:0000313" key="2">
    <source>
        <dbReference type="EMBL" id="SPD75225.1"/>
    </source>
</evidence>
<dbReference type="InterPro" id="IPR046867">
    <property type="entry name" value="AldOxase/xan_DH_MoCoBD2"/>
</dbReference>
<dbReference type="InterPro" id="IPR000674">
    <property type="entry name" value="Ald_Oxase/Xan_DH_a/b"/>
</dbReference>
<dbReference type="SUPFAM" id="SSF54665">
    <property type="entry name" value="CO dehydrogenase molybdoprotein N-domain-like"/>
    <property type="match status" value="1"/>
</dbReference>
<name>A0A445N0H0_9BACT</name>
<dbReference type="AlphaFoldDB" id="A0A445N0H0"/>
<proteinExistence type="predicted"/>
<dbReference type="Gene3D" id="3.90.1170.50">
    <property type="entry name" value="Aldehyde oxidase/xanthine dehydrogenase, a/b hammerhead"/>
    <property type="match status" value="1"/>
</dbReference>
<reference evidence="2" key="1">
    <citation type="submission" date="2018-01" db="EMBL/GenBank/DDBJ databases">
        <authorList>
            <person name="Regsiter A."/>
            <person name="William W."/>
        </authorList>
    </citation>
    <scope>NUCLEOTIDE SEQUENCE</scope>
    <source>
        <strain evidence="2">TRIP AH-1</strain>
    </source>
</reference>
<dbReference type="Pfam" id="PF20256">
    <property type="entry name" value="MoCoBD_2"/>
    <property type="match status" value="1"/>
</dbReference>
<dbReference type="SUPFAM" id="SSF56003">
    <property type="entry name" value="Molybdenum cofactor-binding domain"/>
    <property type="match status" value="1"/>
</dbReference>
<dbReference type="SMART" id="SM01008">
    <property type="entry name" value="Ald_Xan_dh_C"/>
    <property type="match status" value="1"/>
</dbReference>
<organism evidence="2">
    <name type="scientific">uncultured Desulfobacterium sp</name>
    <dbReference type="NCBI Taxonomy" id="201089"/>
    <lineage>
        <taxon>Bacteria</taxon>
        <taxon>Pseudomonadati</taxon>
        <taxon>Thermodesulfobacteriota</taxon>
        <taxon>Desulfobacteria</taxon>
        <taxon>Desulfobacterales</taxon>
        <taxon>Desulfobacteriaceae</taxon>
        <taxon>Desulfobacterium</taxon>
        <taxon>environmental samples</taxon>
    </lineage>
</organism>
<dbReference type="GO" id="GO:0004854">
    <property type="term" value="F:xanthine dehydrogenase activity"/>
    <property type="evidence" value="ECO:0007669"/>
    <property type="project" value="UniProtKB-EC"/>
</dbReference>
<keyword evidence="2" id="KW-0560">Oxidoreductase</keyword>
<dbReference type="Pfam" id="PF02738">
    <property type="entry name" value="MoCoBD_1"/>
    <property type="match status" value="1"/>
</dbReference>
<gene>
    <name evidence="2" type="ORF">PITCH_A50027</name>
</gene>
<dbReference type="Pfam" id="PF01315">
    <property type="entry name" value="Ald_Xan_dh_C"/>
    <property type="match status" value="1"/>
</dbReference>
<dbReference type="InterPro" id="IPR037165">
    <property type="entry name" value="AldOxase/xan_DH_Mopterin-bd_sf"/>
</dbReference>
<dbReference type="InterPro" id="IPR036856">
    <property type="entry name" value="Ald_Oxase/Xan_DH_a/b_sf"/>
</dbReference>
<dbReference type="GO" id="GO:0005506">
    <property type="term" value="F:iron ion binding"/>
    <property type="evidence" value="ECO:0007669"/>
    <property type="project" value="InterPro"/>
</dbReference>
<accession>A0A445N0H0</accession>